<dbReference type="Gene3D" id="3.30.160.60">
    <property type="entry name" value="Classic Zinc Finger"/>
    <property type="match status" value="1"/>
</dbReference>
<organism evidence="10 12">
    <name type="scientific">Amphibalanus amphitrite</name>
    <name type="common">Striped barnacle</name>
    <name type="synonym">Balanus amphitrite</name>
    <dbReference type="NCBI Taxonomy" id="1232801"/>
    <lineage>
        <taxon>Eukaryota</taxon>
        <taxon>Metazoa</taxon>
        <taxon>Ecdysozoa</taxon>
        <taxon>Arthropoda</taxon>
        <taxon>Crustacea</taxon>
        <taxon>Multicrustacea</taxon>
        <taxon>Cirripedia</taxon>
        <taxon>Thoracica</taxon>
        <taxon>Thoracicalcarea</taxon>
        <taxon>Balanomorpha</taxon>
        <taxon>Balanoidea</taxon>
        <taxon>Balanidae</taxon>
        <taxon>Amphibalaninae</taxon>
        <taxon>Amphibalanus</taxon>
    </lineage>
</organism>
<evidence type="ECO:0000256" key="1">
    <source>
        <dbReference type="ARBA" id="ARBA00022473"/>
    </source>
</evidence>
<dbReference type="OrthoDB" id="10261408at2759"/>
<dbReference type="InterPro" id="IPR051095">
    <property type="entry name" value="Dros_DevTransReg"/>
</dbReference>
<feature type="domain" description="C2H2-type" evidence="9">
    <location>
        <begin position="371"/>
        <end position="399"/>
    </location>
</feature>
<reference evidence="10 12" key="1">
    <citation type="submission" date="2019-07" db="EMBL/GenBank/DDBJ databases">
        <title>Draft genome assembly of a fouling barnacle, Amphibalanus amphitrite (Darwin, 1854): The first reference genome for Thecostraca.</title>
        <authorList>
            <person name="Kim W."/>
        </authorList>
    </citation>
    <scope>NUCLEOTIDE SEQUENCE [LARGE SCALE GENOMIC DNA]</scope>
    <source>
        <strain evidence="10">SNU_AA5</strain>
        <tissue evidence="10">Soma without cirri and trophi</tissue>
    </source>
</reference>
<dbReference type="SMART" id="SM00225">
    <property type="entry name" value="BTB"/>
    <property type="match status" value="1"/>
</dbReference>
<keyword evidence="6" id="KW-0863">Zinc-finger</keyword>
<accession>A0A6A4VGG1</accession>
<keyword evidence="3" id="KW-0524">Neurogenesis</keyword>
<evidence type="ECO:0000313" key="10">
    <source>
        <dbReference type="EMBL" id="KAF0289602.1"/>
    </source>
</evidence>
<gene>
    <name evidence="10" type="primary">br_14</name>
    <name evidence="11" type="synonym">br_13</name>
    <name evidence="11" type="ORF">FJT64_011580</name>
    <name evidence="10" type="ORF">FJT64_012155</name>
</gene>
<dbReference type="EMBL" id="VIIS01001972">
    <property type="protein sequence ID" value="KAF0290213.1"/>
    <property type="molecule type" value="Genomic_DNA"/>
</dbReference>
<keyword evidence="12" id="KW-1185">Reference proteome</keyword>
<dbReference type="Proteomes" id="UP000440578">
    <property type="component" value="Unassembled WGS sequence"/>
</dbReference>
<keyword evidence="1" id="KW-0217">Developmental protein</keyword>
<evidence type="ECO:0000259" key="8">
    <source>
        <dbReference type="PROSITE" id="PS50097"/>
    </source>
</evidence>
<sequence>MADQQFCLRWNNFQNNIISSFEYLRSEEDFVDVTLACEGKSLKAHKVILSACSTYFRDLLKTTPCSHPIIVLKDVSYDDLLSLMCFVYQGVVYIGQERLTQFLRTAEFLQIKGLSEHCIGEPFARQQPATQSSPSQSAPAAAPPSPQPRSGTPSPSPSFREAPRPSQSSAPPLAPLPPAKRRKPLYPLHTPAPSSTACVGELPGTSVSPSRPSQSSPTEGAQPNGTEVPTGLPPEGSSETTQEEALSLVSETSILRQRIEGGRAEIEQPVKVETNGPHSPALVEHAKLSPRPLIMDPNALSMVGRESLGFPFLSQPGTSSLLATTTTTLPTSIGQEDQQTPPAMSYDAQMLLRTSTGSPRFRQRWRCMQPSVCPHCLRTFSNAFNLKQHIINVHTFGNELKCEVCGKVQKNKWYLRKHMVKSHNAPLRRVKLPDGSMFNLKQHIVNVHTSSAGVECTLCKKVCKNKWYRRRHEVVVHGAPLKRGRLGAEVF</sequence>
<keyword evidence="6" id="KW-0479">Metal-binding</keyword>
<evidence type="ECO:0000256" key="4">
    <source>
        <dbReference type="ARBA" id="ARBA00023242"/>
    </source>
</evidence>
<dbReference type="Pfam" id="PF00651">
    <property type="entry name" value="BTB"/>
    <property type="match status" value="1"/>
</dbReference>
<dbReference type="GO" id="GO:0007464">
    <property type="term" value="P:R3/R4 cell fate commitment"/>
    <property type="evidence" value="ECO:0007669"/>
    <property type="project" value="UniProtKB-ARBA"/>
</dbReference>
<feature type="compositionally biased region" description="Polar residues" evidence="7">
    <location>
        <begin position="218"/>
        <end position="227"/>
    </location>
</feature>
<dbReference type="PANTHER" id="PTHR23110">
    <property type="entry name" value="BTB DOMAIN TRANSCRIPTION FACTOR"/>
    <property type="match status" value="1"/>
</dbReference>
<protein>
    <submittedName>
        <fullName evidence="10">Broad-complex core protein isoform 6</fullName>
    </submittedName>
</protein>
<dbReference type="SUPFAM" id="SSF54695">
    <property type="entry name" value="POZ domain"/>
    <property type="match status" value="1"/>
</dbReference>
<evidence type="ECO:0000313" key="12">
    <source>
        <dbReference type="Proteomes" id="UP000440578"/>
    </source>
</evidence>
<dbReference type="CDD" id="cd18315">
    <property type="entry name" value="BTB_POZ_BAB-like"/>
    <property type="match status" value="1"/>
</dbReference>
<dbReference type="GO" id="GO:0008270">
    <property type="term" value="F:zinc ion binding"/>
    <property type="evidence" value="ECO:0007669"/>
    <property type="project" value="UniProtKB-KW"/>
</dbReference>
<keyword evidence="4" id="KW-0539">Nucleus</keyword>
<dbReference type="GO" id="GO:0048813">
    <property type="term" value="P:dendrite morphogenesis"/>
    <property type="evidence" value="ECO:0007669"/>
    <property type="project" value="UniProtKB-ARBA"/>
</dbReference>
<evidence type="ECO:0000256" key="7">
    <source>
        <dbReference type="SAM" id="MobiDB-lite"/>
    </source>
</evidence>
<dbReference type="GO" id="GO:0005634">
    <property type="term" value="C:nucleus"/>
    <property type="evidence" value="ECO:0007669"/>
    <property type="project" value="TreeGrafter"/>
</dbReference>
<dbReference type="Gene3D" id="3.30.710.10">
    <property type="entry name" value="Potassium Channel Kv1.1, Chain A"/>
    <property type="match status" value="1"/>
</dbReference>
<feature type="region of interest" description="Disordered" evidence="7">
    <location>
        <begin position="125"/>
        <end position="244"/>
    </location>
</feature>
<dbReference type="GO" id="GO:0045476">
    <property type="term" value="P:nurse cell apoptotic process"/>
    <property type="evidence" value="ECO:0007669"/>
    <property type="project" value="UniProtKB-ARBA"/>
</dbReference>
<dbReference type="PROSITE" id="PS50157">
    <property type="entry name" value="ZINC_FINGER_C2H2_2"/>
    <property type="match status" value="1"/>
</dbReference>
<dbReference type="EMBL" id="VIIS01002022">
    <property type="protein sequence ID" value="KAF0289602.1"/>
    <property type="molecule type" value="Genomic_DNA"/>
</dbReference>
<dbReference type="PROSITE" id="PS00028">
    <property type="entry name" value="ZINC_FINGER_C2H2_1"/>
    <property type="match status" value="1"/>
</dbReference>
<feature type="domain" description="BTB" evidence="8">
    <location>
        <begin position="31"/>
        <end position="96"/>
    </location>
</feature>
<keyword evidence="2" id="KW-0221">Differentiation</keyword>
<feature type="compositionally biased region" description="Low complexity" evidence="7">
    <location>
        <begin position="126"/>
        <end position="140"/>
    </location>
</feature>
<evidence type="ECO:0000259" key="9">
    <source>
        <dbReference type="PROSITE" id="PS50157"/>
    </source>
</evidence>
<dbReference type="GO" id="GO:0045467">
    <property type="term" value="P:R7 cell development"/>
    <property type="evidence" value="ECO:0007669"/>
    <property type="project" value="UniProtKB-ARBA"/>
</dbReference>
<dbReference type="SUPFAM" id="SSF57667">
    <property type="entry name" value="beta-beta-alpha zinc fingers"/>
    <property type="match status" value="1"/>
</dbReference>
<dbReference type="GO" id="GO:0006357">
    <property type="term" value="P:regulation of transcription by RNA polymerase II"/>
    <property type="evidence" value="ECO:0007669"/>
    <property type="project" value="TreeGrafter"/>
</dbReference>
<dbReference type="PROSITE" id="PS50097">
    <property type="entry name" value="BTB"/>
    <property type="match status" value="1"/>
</dbReference>
<dbReference type="InterPro" id="IPR013087">
    <property type="entry name" value="Znf_C2H2_type"/>
</dbReference>
<evidence type="ECO:0000256" key="2">
    <source>
        <dbReference type="ARBA" id="ARBA00022782"/>
    </source>
</evidence>
<dbReference type="GO" id="GO:0035167">
    <property type="term" value="P:larval lymph gland hemopoiesis"/>
    <property type="evidence" value="ECO:0007669"/>
    <property type="project" value="UniProtKB-ARBA"/>
</dbReference>
<comment type="caution">
    <text evidence="10">The sequence shown here is derived from an EMBL/GenBank/DDBJ whole genome shotgun (WGS) entry which is preliminary data.</text>
</comment>
<keyword evidence="6" id="KW-0862">Zinc</keyword>
<dbReference type="GO" id="GO:0008406">
    <property type="term" value="P:gonad development"/>
    <property type="evidence" value="ECO:0007669"/>
    <property type="project" value="UniProtKB-ARBA"/>
</dbReference>
<proteinExistence type="predicted"/>
<evidence type="ECO:0000256" key="3">
    <source>
        <dbReference type="ARBA" id="ARBA00022902"/>
    </source>
</evidence>
<comment type="function">
    <text evidence="5">Putative transcription factor required for axon growth and guidance in the central and peripheral nervous systems. Repels CNS axons away from the midline by promoting the expression of the midline repellent sli and its receptor robo.</text>
</comment>
<dbReference type="PANTHER" id="PTHR23110:SF111">
    <property type="entry name" value="LONGITUDINALS LACKING PROTEIN, ISOFORMS F_I_K_T"/>
    <property type="match status" value="1"/>
</dbReference>
<dbReference type="Pfam" id="PF00096">
    <property type="entry name" value="zf-C2H2"/>
    <property type="match status" value="2"/>
</dbReference>
<evidence type="ECO:0000256" key="5">
    <source>
        <dbReference type="ARBA" id="ARBA00037382"/>
    </source>
</evidence>
<dbReference type="GO" id="GO:0007526">
    <property type="term" value="P:larval somatic muscle development"/>
    <property type="evidence" value="ECO:0007669"/>
    <property type="project" value="UniProtKB-ARBA"/>
</dbReference>
<feature type="compositionally biased region" description="Low complexity" evidence="7">
    <location>
        <begin position="206"/>
        <end position="217"/>
    </location>
</feature>
<dbReference type="AlphaFoldDB" id="A0A6A4VGG1"/>
<dbReference type="GO" id="GO:0016199">
    <property type="term" value="P:axon midline choice point recognition"/>
    <property type="evidence" value="ECO:0007669"/>
    <property type="project" value="UniProtKB-ARBA"/>
</dbReference>
<dbReference type="SMART" id="SM00355">
    <property type="entry name" value="ZnF_C2H2"/>
    <property type="match status" value="3"/>
</dbReference>
<evidence type="ECO:0000313" key="11">
    <source>
        <dbReference type="EMBL" id="KAF0290213.1"/>
    </source>
</evidence>
<dbReference type="InterPro" id="IPR011333">
    <property type="entry name" value="SKP1/BTB/POZ_sf"/>
</dbReference>
<dbReference type="InterPro" id="IPR036236">
    <property type="entry name" value="Znf_C2H2_sf"/>
</dbReference>
<name>A0A6A4VGG1_AMPAM</name>
<evidence type="ECO:0000256" key="6">
    <source>
        <dbReference type="PROSITE-ProRule" id="PRU00042"/>
    </source>
</evidence>
<dbReference type="InterPro" id="IPR000210">
    <property type="entry name" value="BTB/POZ_dom"/>
</dbReference>